<evidence type="ECO:0000313" key="1">
    <source>
        <dbReference type="EMBL" id="MEJ1090052.1"/>
    </source>
</evidence>
<gene>
    <name evidence="1" type="ORF">WDU99_17200</name>
</gene>
<sequence>KDKLHQLADNLDGHLDDVIRQVRDKDHIDVDTTRTRPTAIDGSVTPAPRQELPPSLAATFTDGEYRTVETTEAVTLYRVYGHSAEQGGAFATTSTSGNRINATMESALLPEWKNSREFEATIEVPAGQILNIGAVAPQTTMSGAVLPGGADQILLPRDWPSSWVQNVDRLPVGFQGRIP</sequence>
<dbReference type="RefSeq" id="WP_337333692.1">
    <property type="nucleotide sequence ID" value="NZ_JBBDGM010000033.1"/>
</dbReference>
<keyword evidence="2" id="KW-1185">Reference proteome</keyword>
<accession>A0ABU8LFD4</accession>
<proteinExistence type="predicted"/>
<protein>
    <submittedName>
        <fullName evidence="1">Uncharacterized protein</fullName>
    </submittedName>
</protein>
<organism evidence="1 2">
    <name type="scientific">Microbacterium bandirmense</name>
    <dbReference type="NCBI Taxonomy" id="3122050"/>
    <lineage>
        <taxon>Bacteria</taxon>
        <taxon>Bacillati</taxon>
        <taxon>Actinomycetota</taxon>
        <taxon>Actinomycetes</taxon>
        <taxon>Micrococcales</taxon>
        <taxon>Microbacteriaceae</taxon>
        <taxon>Microbacterium</taxon>
    </lineage>
</organism>
<feature type="non-terminal residue" evidence="1">
    <location>
        <position position="1"/>
    </location>
</feature>
<evidence type="ECO:0000313" key="2">
    <source>
        <dbReference type="Proteomes" id="UP001371224"/>
    </source>
</evidence>
<comment type="caution">
    <text evidence="1">The sequence shown here is derived from an EMBL/GenBank/DDBJ whole genome shotgun (WGS) entry which is preliminary data.</text>
</comment>
<dbReference type="Proteomes" id="UP001371224">
    <property type="component" value="Unassembled WGS sequence"/>
</dbReference>
<reference evidence="1 2" key="1">
    <citation type="submission" date="2024-02" db="EMBL/GenBank/DDBJ databases">
        <authorList>
            <person name="Saticioglu I.B."/>
        </authorList>
    </citation>
    <scope>NUCLEOTIDE SEQUENCE [LARGE SCALE GENOMIC DNA]</scope>
    <source>
        <strain evidence="1 2">Mu-80</strain>
    </source>
</reference>
<dbReference type="EMBL" id="JBBDGM010000033">
    <property type="protein sequence ID" value="MEJ1090052.1"/>
    <property type="molecule type" value="Genomic_DNA"/>
</dbReference>
<name>A0ABU8LFD4_9MICO</name>